<proteinExistence type="predicted"/>
<accession>A0AAD7S4H8</accession>
<name>A0AAD7S4H8_9TELE</name>
<protein>
    <submittedName>
        <fullName evidence="1">Uncharacterized protein</fullName>
    </submittedName>
</protein>
<dbReference type="EMBL" id="JAINUG010000113">
    <property type="protein sequence ID" value="KAJ8395806.1"/>
    <property type="molecule type" value="Genomic_DNA"/>
</dbReference>
<gene>
    <name evidence="1" type="ORF">AAFF_G00028530</name>
</gene>
<evidence type="ECO:0000313" key="1">
    <source>
        <dbReference type="EMBL" id="KAJ8395806.1"/>
    </source>
</evidence>
<dbReference type="AlphaFoldDB" id="A0AAD7S4H8"/>
<comment type="caution">
    <text evidence="1">The sequence shown here is derived from an EMBL/GenBank/DDBJ whole genome shotgun (WGS) entry which is preliminary data.</text>
</comment>
<keyword evidence="2" id="KW-1185">Reference proteome</keyword>
<evidence type="ECO:0000313" key="2">
    <source>
        <dbReference type="Proteomes" id="UP001221898"/>
    </source>
</evidence>
<sequence>MELVQLLIQETNFHLSQAQLEVNLAKQNRILTSDSTRSAQYAYTWWDWVYCGGGQWLQAVQQLAASLALPA</sequence>
<organism evidence="1 2">
    <name type="scientific">Aldrovandia affinis</name>
    <dbReference type="NCBI Taxonomy" id="143900"/>
    <lineage>
        <taxon>Eukaryota</taxon>
        <taxon>Metazoa</taxon>
        <taxon>Chordata</taxon>
        <taxon>Craniata</taxon>
        <taxon>Vertebrata</taxon>
        <taxon>Euteleostomi</taxon>
        <taxon>Actinopterygii</taxon>
        <taxon>Neopterygii</taxon>
        <taxon>Teleostei</taxon>
        <taxon>Notacanthiformes</taxon>
        <taxon>Halosauridae</taxon>
        <taxon>Aldrovandia</taxon>
    </lineage>
</organism>
<reference evidence="1" key="1">
    <citation type="journal article" date="2023" name="Science">
        <title>Genome structures resolve the early diversification of teleost fishes.</title>
        <authorList>
            <person name="Parey E."/>
            <person name="Louis A."/>
            <person name="Montfort J."/>
            <person name="Bouchez O."/>
            <person name="Roques C."/>
            <person name="Iampietro C."/>
            <person name="Lluch J."/>
            <person name="Castinel A."/>
            <person name="Donnadieu C."/>
            <person name="Desvignes T."/>
            <person name="Floi Bucao C."/>
            <person name="Jouanno E."/>
            <person name="Wen M."/>
            <person name="Mejri S."/>
            <person name="Dirks R."/>
            <person name="Jansen H."/>
            <person name="Henkel C."/>
            <person name="Chen W.J."/>
            <person name="Zahm M."/>
            <person name="Cabau C."/>
            <person name="Klopp C."/>
            <person name="Thompson A.W."/>
            <person name="Robinson-Rechavi M."/>
            <person name="Braasch I."/>
            <person name="Lecointre G."/>
            <person name="Bobe J."/>
            <person name="Postlethwait J.H."/>
            <person name="Berthelot C."/>
            <person name="Roest Crollius H."/>
            <person name="Guiguen Y."/>
        </authorList>
    </citation>
    <scope>NUCLEOTIDE SEQUENCE</scope>
    <source>
        <strain evidence="1">NC1722</strain>
    </source>
</reference>
<dbReference type="Proteomes" id="UP001221898">
    <property type="component" value="Unassembled WGS sequence"/>
</dbReference>